<organism evidence="1 2">
    <name type="scientific">Flavobacterium phage Fpv1</name>
    <dbReference type="NCBI Taxonomy" id="1792274"/>
    <lineage>
        <taxon>Viruses</taxon>
        <taxon>Duplodnaviria</taxon>
        <taxon>Heunggongvirae</taxon>
        <taxon>Uroviricota</taxon>
        <taxon>Caudoviricetes</taxon>
        <taxon>Fipvunavirus</taxon>
        <taxon>Fipvunavirus Fpv1</taxon>
    </lineage>
</organism>
<name>A0A1B0WLR6_9CAUD</name>
<evidence type="ECO:0000313" key="1">
    <source>
        <dbReference type="EMBL" id="ANB40304.1"/>
    </source>
</evidence>
<dbReference type="EMBL" id="KU599877">
    <property type="protein sequence ID" value="ANB40304.1"/>
    <property type="molecule type" value="Genomic_DNA"/>
</dbReference>
<dbReference type="GeneID" id="30307565"/>
<evidence type="ECO:0000313" key="2">
    <source>
        <dbReference type="Proteomes" id="UP000203780"/>
    </source>
</evidence>
<proteinExistence type="predicted"/>
<dbReference type="KEGG" id="vg:30307565"/>
<protein>
    <submittedName>
        <fullName evidence="1">Uncharacterized protein</fullName>
    </submittedName>
</protein>
<sequence length="134" mass="14885">MKKHSKIKLTYIMSVEQEVKKDITVSAVLALLDEGKSREEIAAHFGETVAAMKATVWQHPKLKNRKAKKQFAINLIDDTDGEANTNQEVDFVEEEAVQQVIDTVESENQDDVVVGETETVEETVAPPTSANGTW</sequence>
<dbReference type="RefSeq" id="YP_009322064.1">
    <property type="nucleotide sequence ID" value="NC_031914.1"/>
</dbReference>
<reference evidence="1 2" key="1">
    <citation type="submission" date="2016-01" db="EMBL/GenBank/DDBJ databases">
        <title>Molecular aspects and genomic diversity of bacteriophages-specific to fish pathogen Flavobacterium psychrophilum.</title>
        <authorList>
            <person name="Castillo D."/>
            <person name="Middelboe M."/>
        </authorList>
    </citation>
    <scope>NUCLEOTIDE SEQUENCE [LARGE SCALE GENOMIC DNA]</scope>
</reference>
<dbReference type="Proteomes" id="UP000203780">
    <property type="component" value="Segment"/>
</dbReference>
<accession>A0A1B0WLR6</accession>
<keyword evidence="2" id="KW-1185">Reference proteome</keyword>